<dbReference type="Proteomes" id="UP001519343">
    <property type="component" value="Unassembled WGS sequence"/>
</dbReference>
<evidence type="ECO:0000313" key="3">
    <source>
        <dbReference type="Proteomes" id="UP001519343"/>
    </source>
</evidence>
<dbReference type="InterPro" id="IPR025576">
    <property type="entry name" value="YwiC"/>
</dbReference>
<accession>A0ABS4GR11</accession>
<dbReference type="Pfam" id="PF14256">
    <property type="entry name" value="YwiC"/>
    <property type="match status" value="1"/>
</dbReference>
<organism evidence="2 3">
    <name type="scientific">Ammoniphilus resinae</name>
    <dbReference type="NCBI Taxonomy" id="861532"/>
    <lineage>
        <taxon>Bacteria</taxon>
        <taxon>Bacillati</taxon>
        <taxon>Bacillota</taxon>
        <taxon>Bacilli</taxon>
        <taxon>Bacillales</taxon>
        <taxon>Paenibacillaceae</taxon>
        <taxon>Aneurinibacillus group</taxon>
        <taxon>Ammoniphilus</taxon>
    </lineage>
</organism>
<keyword evidence="1" id="KW-1133">Transmembrane helix</keyword>
<evidence type="ECO:0008006" key="4">
    <source>
        <dbReference type="Google" id="ProtNLM"/>
    </source>
</evidence>
<feature type="transmembrane region" description="Helical" evidence="1">
    <location>
        <begin position="12"/>
        <end position="30"/>
    </location>
</feature>
<feature type="transmembrane region" description="Helical" evidence="1">
    <location>
        <begin position="176"/>
        <end position="199"/>
    </location>
</feature>
<feature type="transmembrane region" description="Helical" evidence="1">
    <location>
        <begin position="143"/>
        <end position="164"/>
    </location>
</feature>
<dbReference type="EMBL" id="JAGGKT010000007">
    <property type="protein sequence ID" value="MBP1932708.1"/>
    <property type="molecule type" value="Genomic_DNA"/>
</dbReference>
<reference evidence="2 3" key="1">
    <citation type="submission" date="2021-03" db="EMBL/GenBank/DDBJ databases">
        <title>Genomic Encyclopedia of Type Strains, Phase IV (KMG-IV): sequencing the most valuable type-strain genomes for metagenomic binning, comparative biology and taxonomic classification.</title>
        <authorList>
            <person name="Goeker M."/>
        </authorList>
    </citation>
    <scope>NUCLEOTIDE SEQUENCE [LARGE SCALE GENOMIC DNA]</scope>
    <source>
        <strain evidence="2 3">DSM 24738</strain>
    </source>
</reference>
<dbReference type="RefSeq" id="WP_209810736.1">
    <property type="nucleotide sequence ID" value="NZ_JAGGKT010000007.1"/>
</dbReference>
<keyword evidence="1" id="KW-0472">Membrane</keyword>
<comment type="caution">
    <text evidence="2">The sequence shown here is derived from an EMBL/GenBank/DDBJ whole genome shotgun (WGS) entry which is preliminary data.</text>
</comment>
<feature type="transmembrane region" description="Helical" evidence="1">
    <location>
        <begin position="87"/>
        <end position="105"/>
    </location>
</feature>
<proteinExistence type="predicted"/>
<gene>
    <name evidence="2" type="ORF">J2Z37_002716</name>
</gene>
<evidence type="ECO:0000313" key="2">
    <source>
        <dbReference type="EMBL" id="MBP1932708.1"/>
    </source>
</evidence>
<protein>
    <recommendedName>
        <fullName evidence="4">YwiC-like protein</fullName>
    </recommendedName>
</protein>
<keyword evidence="1" id="KW-0812">Transmembrane</keyword>
<feature type="transmembrane region" description="Helical" evidence="1">
    <location>
        <begin position="36"/>
        <end position="53"/>
    </location>
</feature>
<feature type="transmembrane region" description="Helical" evidence="1">
    <location>
        <begin position="112"/>
        <end position="131"/>
    </location>
</feature>
<sequence>MKLMLPKQHGSWAMFLVPLFIGIGAGQQQWVHVPLVLGWFLFYAASFPLLRLFQVEKGRESFVRWVFIYFGLGILLMVIPLYHDLSIIWFGFALLPFFLVNIYFAKMKNERAVLNDFSAIASLALGGTVSYYVGTGELDQNAFYIWVFCVLFFMGSVFFVKSLIREKRNANFRWVSWGYHIAMALAILLTAYPLLILAFVPSVVRALFLYGRKLSPKQIGIIEIVNSVYFAVFLMVFIG</sequence>
<feature type="transmembrane region" description="Helical" evidence="1">
    <location>
        <begin position="62"/>
        <end position="81"/>
    </location>
</feature>
<name>A0ABS4GR11_9BACL</name>
<feature type="transmembrane region" description="Helical" evidence="1">
    <location>
        <begin position="219"/>
        <end position="238"/>
    </location>
</feature>
<evidence type="ECO:0000256" key="1">
    <source>
        <dbReference type="SAM" id="Phobius"/>
    </source>
</evidence>
<keyword evidence="3" id="KW-1185">Reference proteome</keyword>